<dbReference type="Proteomes" id="UP001501721">
    <property type="component" value="Unassembled WGS sequence"/>
</dbReference>
<evidence type="ECO:0000313" key="3">
    <source>
        <dbReference type="Proteomes" id="UP001501721"/>
    </source>
</evidence>
<name>A0ABN3KVV8_9ACTN</name>
<feature type="region of interest" description="Disordered" evidence="1">
    <location>
        <begin position="198"/>
        <end position="227"/>
    </location>
</feature>
<accession>A0ABN3KVV8</accession>
<protein>
    <submittedName>
        <fullName evidence="2">Uncharacterized protein</fullName>
    </submittedName>
</protein>
<organism evidence="2 3">
    <name type="scientific">Streptomyces graminearus</name>
    <dbReference type="NCBI Taxonomy" id="284030"/>
    <lineage>
        <taxon>Bacteria</taxon>
        <taxon>Bacillati</taxon>
        <taxon>Actinomycetota</taxon>
        <taxon>Actinomycetes</taxon>
        <taxon>Kitasatosporales</taxon>
        <taxon>Streptomycetaceae</taxon>
        <taxon>Streptomyces</taxon>
    </lineage>
</organism>
<reference evidence="2 3" key="1">
    <citation type="journal article" date="2019" name="Int. J. Syst. Evol. Microbiol.">
        <title>The Global Catalogue of Microorganisms (GCM) 10K type strain sequencing project: providing services to taxonomists for standard genome sequencing and annotation.</title>
        <authorList>
            <consortium name="The Broad Institute Genomics Platform"/>
            <consortium name="The Broad Institute Genome Sequencing Center for Infectious Disease"/>
            <person name="Wu L."/>
            <person name="Ma J."/>
        </authorList>
    </citation>
    <scope>NUCLEOTIDE SEQUENCE [LARGE SCALE GENOMIC DNA]</scope>
    <source>
        <strain evidence="2 3">JCM 6923</strain>
    </source>
</reference>
<proteinExistence type="predicted"/>
<sequence length="227" mass="25445">MFHQFDTGDQAAPAHFPYDGQARGDGAEPFDEQPADAPGVALDVVFQEVREVDEARAMVTGLPPKVEMEFVSGQFRRRHGRRRRRWTCRCRCPCRRCALSEQQARNRVAHEGASIGAVWSVERDRILQQTRSNGKDPAVGARAGSCPDQLPTEGCANYRFDWSMWTQLLYHQQTRNLLVALALGRPVSVRLSCPLDAESSRSRMPDKSLVGRLTRSPPAAVEARPYP</sequence>
<gene>
    <name evidence="2" type="ORF">GCM10010422_14870</name>
</gene>
<evidence type="ECO:0000313" key="2">
    <source>
        <dbReference type="EMBL" id="GAA2473099.1"/>
    </source>
</evidence>
<evidence type="ECO:0000256" key="1">
    <source>
        <dbReference type="SAM" id="MobiDB-lite"/>
    </source>
</evidence>
<comment type="caution">
    <text evidence="2">The sequence shown here is derived from an EMBL/GenBank/DDBJ whole genome shotgun (WGS) entry which is preliminary data.</text>
</comment>
<feature type="region of interest" description="Disordered" evidence="1">
    <location>
        <begin position="1"/>
        <end position="34"/>
    </location>
</feature>
<keyword evidence="3" id="KW-1185">Reference proteome</keyword>
<dbReference type="EMBL" id="BAAATL010000006">
    <property type="protein sequence ID" value="GAA2473099.1"/>
    <property type="molecule type" value="Genomic_DNA"/>
</dbReference>